<gene>
    <name evidence="3" type="ORF">SAMN04487944_10528</name>
</gene>
<protein>
    <submittedName>
        <fullName evidence="3">Uncharacterized protein</fullName>
    </submittedName>
</protein>
<dbReference type="EMBL" id="FOGL01000005">
    <property type="protein sequence ID" value="SER48247.1"/>
    <property type="molecule type" value="Genomic_DNA"/>
</dbReference>
<feature type="region of interest" description="Disordered" evidence="1">
    <location>
        <begin position="20"/>
        <end position="50"/>
    </location>
</feature>
<reference evidence="3 4" key="1">
    <citation type="submission" date="2016-10" db="EMBL/GenBank/DDBJ databases">
        <authorList>
            <person name="de Groot N.N."/>
        </authorList>
    </citation>
    <scope>NUCLEOTIDE SEQUENCE [LARGE SCALE GENOMIC DNA]</scope>
    <source>
        <strain evidence="3 4">CGMCC 1.7727</strain>
    </source>
</reference>
<evidence type="ECO:0000256" key="2">
    <source>
        <dbReference type="SAM" id="SignalP"/>
    </source>
</evidence>
<dbReference type="AlphaFoldDB" id="A0A1H9PJC9"/>
<name>A0A1H9PJC9_9BACI</name>
<dbReference type="Proteomes" id="UP000199687">
    <property type="component" value="Unassembled WGS sequence"/>
</dbReference>
<sequence length="50" mass="5486">MKKKWLSIFFAAIFSAGVLTACSGDNGDTEEPTEDQAEEQTETNEEEGTE</sequence>
<accession>A0A1H9PJC9</accession>
<evidence type="ECO:0000313" key="4">
    <source>
        <dbReference type="Proteomes" id="UP000199687"/>
    </source>
</evidence>
<keyword evidence="2" id="KW-0732">Signal</keyword>
<evidence type="ECO:0000313" key="3">
    <source>
        <dbReference type="EMBL" id="SER48247.1"/>
    </source>
</evidence>
<evidence type="ECO:0000256" key="1">
    <source>
        <dbReference type="SAM" id="MobiDB-lite"/>
    </source>
</evidence>
<feature type="chain" id="PRO_5038728948" evidence="2">
    <location>
        <begin position="22"/>
        <end position="50"/>
    </location>
</feature>
<feature type="compositionally biased region" description="Acidic residues" evidence="1">
    <location>
        <begin position="27"/>
        <end position="50"/>
    </location>
</feature>
<feature type="signal peptide" evidence="2">
    <location>
        <begin position="1"/>
        <end position="21"/>
    </location>
</feature>
<organism evidence="3 4">
    <name type="scientific">Gracilibacillus ureilyticus</name>
    <dbReference type="NCBI Taxonomy" id="531814"/>
    <lineage>
        <taxon>Bacteria</taxon>
        <taxon>Bacillati</taxon>
        <taxon>Bacillota</taxon>
        <taxon>Bacilli</taxon>
        <taxon>Bacillales</taxon>
        <taxon>Bacillaceae</taxon>
        <taxon>Gracilibacillus</taxon>
    </lineage>
</organism>
<dbReference type="RefSeq" id="WP_175480374.1">
    <property type="nucleotide sequence ID" value="NZ_FOGL01000005.1"/>
</dbReference>
<keyword evidence="4" id="KW-1185">Reference proteome</keyword>
<proteinExistence type="predicted"/>
<dbReference type="PROSITE" id="PS51257">
    <property type="entry name" value="PROKAR_LIPOPROTEIN"/>
    <property type="match status" value="1"/>
</dbReference>